<evidence type="ECO:0000256" key="3">
    <source>
        <dbReference type="ARBA" id="ARBA00014577"/>
    </source>
</evidence>
<evidence type="ECO:0000259" key="6">
    <source>
        <dbReference type="Pfam" id="PF03178"/>
    </source>
</evidence>
<dbReference type="VEuPathDB" id="FungiDB:PC9H_000067"/>
<protein>
    <recommendedName>
        <fullName evidence="3">DNA damage-binding protein 1</fullName>
    </recommendedName>
</protein>
<reference evidence="9" key="1">
    <citation type="submission" date="2019-07" db="EMBL/GenBank/DDBJ databases">
        <authorList>
            <person name="Palmer J.M."/>
        </authorList>
    </citation>
    <scope>NUCLEOTIDE SEQUENCE</scope>
    <source>
        <strain evidence="9">PC9</strain>
    </source>
</reference>
<keyword evidence="4" id="KW-0539">Nucleus</keyword>
<feature type="domain" description="RSE1/DDB1/CPSF1 first beta-propeller" evidence="7">
    <location>
        <begin position="116"/>
        <end position="457"/>
    </location>
</feature>
<evidence type="ECO:0000313" key="10">
    <source>
        <dbReference type="Proteomes" id="UP000623687"/>
    </source>
</evidence>
<dbReference type="OrthoDB" id="6109at2759"/>
<feature type="region of interest" description="Disordered" evidence="5">
    <location>
        <begin position="59"/>
        <end position="87"/>
    </location>
</feature>
<dbReference type="GO" id="GO:0005634">
    <property type="term" value="C:nucleus"/>
    <property type="evidence" value="ECO:0007669"/>
    <property type="project" value="UniProtKB-SubCell"/>
</dbReference>
<dbReference type="InterPro" id="IPR018846">
    <property type="entry name" value="Beta-prop_RSE1/DDB1/CPSF1_1st"/>
</dbReference>
<feature type="domain" description="RSE1/DDB1/CPSF1 second beta-propeller" evidence="8">
    <location>
        <begin position="582"/>
        <end position="992"/>
    </location>
</feature>
<dbReference type="RefSeq" id="XP_036635575.1">
    <property type="nucleotide sequence ID" value="XM_036769730.1"/>
</dbReference>
<evidence type="ECO:0000256" key="4">
    <source>
        <dbReference type="ARBA" id="ARBA00023242"/>
    </source>
</evidence>
<dbReference type="Pfam" id="PF10433">
    <property type="entry name" value="Beta-prop_RSE1_1st"/>
    <property type="match status" value="1"/>
</dbReference>
<evidence type="ECO:0000313" key="9">
    <source>
        <dbReference type="EMBL" id="KAF7439731.1"/>
    </source>
</evidence>
<dbReference type="Pfam" id="PF03178">
    <property type="entry name" value="CPSF_A"/>
    <property type="match status" value="1"/>
</dbReference>
<dbReference type="Proteomes" id="UP000623687">
    <property type="component" value="Unassembled WGS sequence"/>
</dbReference>
<dbReference type="Pfam" id="PF23726">
    <property type="entry name" value="Beta-prop_RSE1_2nd"/>
    <property type="match status" value="1"/>
</dbReference>
<evidence type="ECO:0000256" key="5">
    <source>
        <dbReference type="SAM" id="MobiDB-lite"/>
    </source>
</evidence>
<dbReference type="GO" id="GO:0003676">
    <property type="term" value="F:nucleic acid binding"/>
    <property type="evidence" value="ECO:0007669"/>
    <property type="project" value="InterPro"/>
</dbReference>
<organism evidence="9 10">
    <name type="scientific">Pleurotus ostreatus</name>
    <name type="common">Oyster mushroom</name>
    <name type="synonym">White-rot fungus</name>
    <dbReference type="NCBI Taxonomy" id="5322"/>
    <lineage>
        <taxon>Eukaryota</taxon>
        <taxon>Fungi</taxon>
        <taxon>Dikarya</taxon>
        <taxon>Basidiomycota</taxon>
        <taxon>Agaricomycotina</taxon>
        <taxon>Agaricomycetes</taxon>
        <taxon>Agaricomycetidae</taxon>
        <taxon>Agaricales</taxon>
        <taxon>Pleurotineae</taxon>
        <taxon>Pleurotaceae</taxon>
        <taxon>Pleurotus</taxon>
    </lineage>
</organism>
<dbReference type="InterPro" id="IPR004871">
    <property type="entry name" value="RSE1/DDB1/CPSF1_C"/>
</dbReference>
<accession>A0A8H7DZ08</accession>
<dbReference type="PANTHER" id="PTHR10644">
    <property type="entry name" value="DNA REPAIR/RNA PROCESSING CPSF FAMILY"/>
    <property type="match status" value="1"/>
</dbReference>
<dbReference type="InterPro" id="IPR011047">
    <property type="entry name" value="Quinoprotein_ADH-like_sf"/>
</dbReference>
<dbReference type="EMBL" id="JACETU010000001">
    <property type="protein sequence ID" value="KAF7439731.1"/>
    <property type="molecule type" value="Genomic_DNA"/>
</dbReference>
<evidence type="ECO:0000259" key="8">
    <source>
        <dbReference type="Pfam" id="PF23726"/>
    </source>
</evidence>
<gene>
    <name evidence="9" type="primary">CFT1</name>
    <name evidence="9" type="ORF">PC9H_000067</name>
</gene>
<dbReference type="InterPro" id="IPR058543">
    <property type="entry name" value="Beta-prop_RSE1/DDB1/CPSF1_2nd"/>
</dbReference>
<dbReference type="GeneID" id="59369908"/>
<dbReference type="Gene3D" id="2.130.10.10">
    <property type="entry name" value="YVTN repeat-like/Quinoprotein amine dehydrogenase"/>
    <property type="match status" value="3"/>
</dbReference>
<feature type="domain" description="RSE1/DDB1/CPSF1 C-terminal" evidence="6">
    <location>
        <begin position="1071"/>
        <end position="1396"/>
    </location>
</feature>
<feature type="compositionally biased region" description="Basic and acidic residues" evidence="5">
    <location>
        <begin position="59"/>
        <end position="72"/>
    </location>
</feature>
<sequence length="1429" mass="156087">MGLHALHQEILPPSGVEFVVSLKLTPSTTQSSGIDDGTKVLCNVVVARTNLLRIFEVREQPPPTHSDEERDKKAKVRKGTEAVEGEVEMDEHGEGFINIAQSTGQKAAGSPTVTRLYFVREHKLHGIVTGLEAVRTLASIDDHLERLVVSFKDAKIALLEWSEPINDLQTVSIHTYERAPQLLSFEPSSFTAKLRSDPESRCVALSLPKDAIAILPFHQSQVDVDMLDPDPAQIRDIPYSPSFILDLGNEVDDSIRNVIDFTFLPGYNNPTLAVLFQTQQTWTGRMKEYKDTTKLMIFTLDLVHQHYPIISSVTGLPYDAFALLPCATLFAGVTILTGNAVIYVDASRRVALPVNGWAPRSTDMPLPNLSADEQTRSLHLEGSRAVFVDDKTLFVILKDGTIYPVELIADGKTVSKLIMGDALAQTTIPAAVRKLDDKHVFIGSTAGASVILRASRVEEEIEEGSEPQDASKPAVVADTNDTMDFDDDDDIYGVSTSTKVATANGSTKPGSLAKQTRTVIHLALCDSLLATGSISDITFSLAKNGERIVPELVAATGAGPLGGFTLFQRDLPSRTKRKLHAIGGARGVWSLPIRQSVKASGISYERPANPYHAEHDTLVLSTDANPSPGVSRIAVRSAKTDVAVTTRIAGTTVGAAPFFQRTAVLHVMSNSIRVLEPGAERQAIKDLDGNLPRPKIRACSICDPFVLIFREDDSIGLFIGETERGKIRRKDMSAMGDKTSRYLTGCFFVDTTGLFSSPNHQPPPATQVGGKGSTTTLQAAVNAGSHTQWLLLVRPQGVMEIWSLPKLALVFSTSALLSLQPVLHDSGDAPALSLPQDPPRKPQDMDIEQVLVAPIGETSPKLHLFVFIRSGQLTVYEVASSAPVVDVPATRATSVNVKFVKVLSRAFEIQRNEEVEKSVIAEQKRISRTFIPFITSPAPGVTLSGVFFTGDRPSWLLATDKSAVQIYPSGHGVVHSFTSCSLWESKGDFFLYTDEGPSLMEWMPDFILGGPLPMKPIPKGRPYSNVIFDPSTSLIVAASSLQAKFASFDEDGNCIWEPDAPNITAPMCDCSTLELISPELWVTMDGYEFATNEFINSVCCVSLETSSTESGIKDFIAVGTSIVRGEDLAVKGATYIFEIVEVVADASLVPSRWYKLRLRCRDDAKGPVTALCAFNGYLVSSMGQKIFVRALDLDERLVGVAFLDVGVYVTSLKALKNLLLIGDAVKSVSFVAFQEDPYKLVVLAKDIQHVCVTNVDFFFADENMSIVTCDEDGVIRTYEYDPHDPESRDGRQLLLRTEFNAQVGYNSSVLTARRTSEDPVIPQSKLICGYSDGSISSLTPVEESAFKRLQLLQGQLTRNLQHMAGLNPRALRIVRNDHVSRPLARGILDGLLIAEFECLSISKQEETTTEIGTERSQVLHDWIDLISPW</sequence>
<comment type="similarity">
    <text evidence="2">Belongs to the DDB1 family.</text>
</comment>
<evidence type="ECO:0000259" key="7">
    <source>
        <dbReference type="Pfam" id="PF10433"/>
    </source>
</evidence>
<comment type="caution">
    <text evidence="9">The sequence shown here is derived from an EMBL/GenBank/DDBJ whole genome shotgun (WGS) entry which is preliminary data.</text>
</comment>
<dbReference type="InterPro" id="IPR050358">
    <property type="entry name" value="RSE1/DDB1/CFT1"/>
</dbReference>
<name>A0A8H7DZ08_PLEOS</name>
<dbReference type="InterPro" id="IPR015943">
    <property type="entry name" value="WD40/YVTN_repeat-like_dom_sf"/>
</dbReference>
<dbReference type="SUPFAM" id="SSF50998">
    <property type="entry name" value="Quinoprotein alcohol dehydrogenase-like"/>
    <property type="match status" value="1"/>
</dbReference>
<keyword evidence="10" id="KW-1185">Reference proteome</keyword>
<evidence type="ECO:0000256" key="1">
    <source>
        <dbReference type="ARBA" id="ARBA00004123"/>
    </source>
</evidence>
<evidence type="ECO:0000256" key="2">
    <source>
        <dbReference type="ARBA" id="ARBA00007453"/>
    </source>
</evidence>
<proteinExistence type="inferred from homology"/>
<comment type="subcellular location">
    <subcellularLocation>
        <location evidence="1">Nucleus</location>
    </subcellularLocation>
</comment>